<dbReference type="Pfam" id="PF00701">
    <property type="entry name" value="DHDPS"/>
    <property type="match status" value="1"/>
</dbReference>
<evidence type="ECO:0000256" key="2">
    <source>
        <dbReference type="ARBA" id="ARBA00023270"/>
    </source>
</evidence>
<name>A0A368JYB3_9HYPH</name>
<protein>
    <submittedName>
        <fullName evidence="6">N-acetylneuraminate lyase</fullName>
        <ecNumber evidence="6">4.1.3.3</ecNumber>
    </submittedName>
</protein>
<keyword evidence="2" id="KW-0704">Schiff base</keyword>
<dbReference type="Gene3D" id="3.20.20.70">
    <property type="entry name" value="Aldolase class I"/>
    <property type="match status" value="1"/>
</dbReference>
<evidence type="ECO:0000313" key="7">
    <source>
        <dbReference type="Proteomes" id="UP000253420"/>
    </source>
</evidence>
<feature type="active site" description="Schiff-base intermediate with substrate" evidence="4">
    <location>
        <position position="162"/>
    </location>
</feature>
<evidence type="ECO:0000256" key="5">
    <source>
        <dbReference type="PIRSR" id="PIRSR001365-2"/>
    </source>
</evidence>
<keyword evidence="7" id="KW-1185">Reference proteome</keyword>
<gene>
    <name evidence="6" type="ORF">DUT91_19235</name>
</gene>
<evidence type="ECO:0000256" key="3">
    <source>
        <dbReference type="PIRNR" id="PIRNR001365"/>
    </source>
</evidence>
<dbReference type="PIRSF" id="PIRSF001365">
    <property type="entry name" value="DHDPS"/>
    <property type="match status" value="1"/>
</dbReference>
<comment type="caution">
    <text evidence="6">The sequence shown here is derived from an EMBL/GenBank/DDBJ whole genome shotgun (WGS) entry which is preliminary data.</text>
</comment>
<dbReference type="SUPFAM" id="SSF51569">
    <property type="entry name" value="Aldolase"/>
    <property type="match status" value="1"/>
</dbReference>
<dbReference type="GO" id="GO:0019262">
    <property type="term" value="P:N-acetylneuraminate catabolic process"/>
    <property type="evidence" value="ECO:0007669"/>
    <property type="project" value="TreeGrafter"/>
</dbReference>
<dbReference type="OrthoDB" id="9778880at2"/>
<dbReference type="EMBL" id="QOZG01000009">
    <property type="protein sequence ID" value="RCS22138.1"/>
    <property type="molecule type" value="Genomic_DNA"/>
</dbReference>
<feature type="active site" description="Proton donor/acceptor" evidence="4">
    <location>
        <position position="135"/>
    </location>
</feature>
<feature type="binding site" evidence="5">
    <location>
        <position position="203"/>
    </location>
    <ligand>
        <name>pyruvate</name>
        <dbReference type="ChEBI" id="CHEBI:15361"/>
    </ligand>
</feature>
<dbReference type="InterPro" id="IPR013785">
    <property type="entry name" value="Aldolase_TIM"/>
</dbReference>
<dbReference type="InterPro" id="IPR002220">
    <property type="entry name" value="DapA-like"/>
</dbReference>
<proteinExistence type="inferred from homology"/>
<dbReference type="InterPro" id="IPR020625">
    <property type="entry name" value="Schiff_base-form_aldolases_AS"/>
</dbReference>
<evidence type="ECO:0000256" key="1">
    <source>
        <dbReference type="ARBA" id="ARBA00023239"/>
    </source>
</evidence>
<comment type="similarity">
    <text evidence="3">Belongs to the DapA family.</text>
</comment>
<dbReference type="PROSITE" id="PS00666">
    <property type="entry name" value="DHDPS_2"/>
    <property type="match status" value="1"/>
</dbReference>
<dbReference type="GO" id="GO:0005829">
    <property type="term" value="C:cytosol"/>
    <property type="evidence" value="ECO:0007669"/>
    <property type="project" value="TreeGrafter"/>
</dbReference>
<dbReference type="EC" id="4.1.3.3" evidence="6"/>
<sequence>MAKLEGIYSALLTPFLEDETIDRRGIGPLVDFQVRLGVDGLYVGGSSGEAMLQSLEERAACLADVAAAADGRFDLIAHVGTIATKDALQLSEHAAKSGYQAISAIPPFYYDFSRSEVMAHYRALADASSLPLIVYNFPARTSGFTLPELIDLLSHSNIIGIKHTSSDMFLLECIRHAVPEALVYNGYDEMCLAGFAMGAQGAIGTTYNFMGDVFVALRTAMAEGRIGEARKLQTMANRVIQVLIKVGVMPGSKALLEIMGVVCGPSRRPFQKMESLDRAALRDAIAPVLAWRDDSAGANRG</sequence>
<dbReference type="PRINTS" id="PR00146">
    <property type="entry name" value="DHPICSNTHASE"/>
</dbReference>
<dbReference type="AlphaFoldDB" id="A0A368JYB3"/>
<dbReference type="PANTHER" id="PTHR42849">
    <property type="entry name" value="N-ACETYLNEURAMINATE LYASE"/>
    <property type="match status" value="1"/>
</dbReference>
<organism evidence="6 7">
    <name type="scientific">Phyllobacterium salinisoli</name>
    <dbReference type="NCBI Taxonomy" id="1899321"/>
    <lineage>
        <taxon>Bacteria</taxon>
        <taxon>Pseudomonadati</taxon>
        <taxon>Pseudomonadota</taxon>
        <taxon>Alphaproteobacteria</taxon>
        <taxon>Hyphomicrobiales</taxon>
        <taxon>Phyllobacteriaceae</taxon>
        <taxon>Phyllobacterium</taxon>
    </lineage>
</organism>
<dbReference type="SMART" id="SM01130">
    <property type="entry name" value="DHDPS"/>
    <property type="match status" value="1"/>
</dbReference>
<dbReference type="GO" id="GO:0008747">
    <property type="term" value="F:N-acetylneuraminate lyase activity"/>
    <property type="evidence" value="ECO:0007669"/>
    <property type="project" value="UniProtKB-EC"/>
</dbReference>
<evidence type="ECO:0000256" key="4">
    <source>
        <dbReference type="PIRSR" id="PIRSR001365-1"/>
    </source>
</evidence>
<accession>A0A368JYB3</accession>
<dbReference type="RefSeq" id="WP_114442133.1">
    <property type="nucleotide sequence ID" value="NZ_QOZG01000009.1"/>
</dbReference>
<reference evidence="6 7" key="1">
    <citation type="submission" date="2018-07" db="EMBL/GenBank/DDBJ databases">
        <title>The draft genome of Phyllobacterium salinisoli.</title>
        <authorList>
            <person name="Liu L."/>
            <person name="Li L."/>
            <person name="Zhang X."/>
            <person name="Liang L."/>
        </authorList>
    </citation>
    <scope>NUCLEOTIDE SEQUENCE [LARGE SCALE GENOMIC DNA]</scope>
    <source>
        <strain evidence="6 7">LLAN61</strain>
    </source>
</reference>
<dbReference type="Proteomes" id="UP000253420">
    <property type="component" value="Unassembled WGS sequence"/>
</dbReference>
<dbReference type="NCBIfam" id="NF003164">
    <property type="entry name" value="PRK04147.1"/>
    <property type="match status" value="1"/>
</dbReference>
<evidence type="ECO:0000313" key="6">
    <source>
        <dbReference type="EMBL" id="RCS22138.1"/>
    </source>
</evidence>
<keyword evidence="1 3" id="KW-0456">Lyase</keyword>
<dbReference type="PANTHER" id="PTHR42849:SF1">
    <property type="entry name" value="N-ACETYLNEURAMINATE LYASE"/>
    <property type="match status" value="1"/>
</dbReference>